<keyword evidence="2" id="KW-1185">Reference proteome</keyword>
<dbReference type="Proteomes" id="UP001156691">
    <property type="component" value="Unassembled WGS sequence"/>
</dbReference>
<gene>
    <name evidence="1" type="ORF">GCM10010862_02510</name>
</gene>
<dbReference type="EMBL" id="BSNS01000002">
    <property type="protein sequence ID" value="GLQ52993.1"/>
    <property type="molecule type" value="Genomic_DNA"/>
</dbReference>
<accession>A0ABQ5VYY3</accession>
<proteinExistence type="predicted"/>
<name>A0ABQ5VYY3_9HYPH</name>
<comment type="caution">
    <text evidence="1">The sequence shown here is derived from an EMBL/GenBank/DDBJ whole genome shotgun (WGS) entry which is preliminary data.</text>
</comment>
<protein>
    <recommendedName>
        <fullName evidence="3">Outer membrane protein beta-barrel domain-containing protein</fullName>
    </recommendedName>
</protein>
<sequence length="201" mass="21601">MVLRKSVLVLVGTLVIGISLSLAPAIAQEAVDEAAFVFAGRFYSEHLEDQLNPLGPFGVDYEDNFLIGGGYQRFYLGPDWLRFGWEAGATVGFGEDVRGEAWAGLVGRFDAISIGQVHISASLTAGMSAITNTIGIETERVAPGANPHLLFYVAPEIGLSLDSQPNLEAFMRVQHRSGGWGLIGSMGDGHNATSVGMRWRF</sequence>
<evidence type="ECO:0008006" key="3">
    <source>
        <dbReference type="Google" id="ProtNLM"/>
    </source>
</evidence>
<evidence type="ECO:0000313" key="1">
    <source>
        <dbReference type="EMBL" id="GLQ52993.1"/>
    </source>
</evidence>
<reference evidence="2" key="1">
    <citation type="journal article" date="2019" name="Int. J. Syst. Evol. Microbiol.">
        <title>The Global Catalogue of Microorganisms (GCM) 10K type strain sequencing project: providing services to taxonomists for standard genome sequencing and annotation.</title>
        <authorList>
            <consortium name="The Broad Institute Genomics Platform"/>
            <consortium name="The Broad Institute Genome Sequencing Center for Infectious Disease"/>
            <person name="Wu L."/>
            <person name="Ma J."/>
        </authorList>
    </citation>
    <scope>NUCLEOTIDE SEQUENCE [LARGE SCALE GENOMIC DNA]</scope>
    <source>
        <strain evidence="2">NBRC 112416</strain>
    </source>
</reference>
<evidence type="ECO:0000313" key="2">
    <source>
        <dbReference type="Proteomes" id="UP001156691"/>
    </source>
</evidence>
<organism evidence="1 2">
    <name type="scientific">Devosia nitrariae</name>
    <dbReference type="NCBI Taxonomy" id="2071872"/>
    <lineage>
        <taxon>Bacteria</taxon>
        <taxon>Pseudomonadati</taxon>
        <taxon>Pseudomonadota</taxon>
        <taxon>Alphaproteobacteria</taxon>
        <taxon>Hyphomicrobiales</taxon>
        <taxon>Devosiaceae</taxon>
        <taxon>Devosia</taxon>
    </lineage>
</organism>